<evidence type="ECO:0000256" key="5">
    <source>
        <dbReference type="ARBA" id="ARBA00023136"/>
    </source>
</evidence>
<feature type="transmembrane region" description="Helical" evidence="6">
    <location>
        <begin position="296"/>
        <end position="317"/>
    </location>
</feature>
<evidence type="ECO:0000313" key="7">
    <source>
        <dbReference type="EMBL" id="MCB7479953.1"/>
    </source>
</evidence>
<evidence type="ECO:0000256" key="3">
    <source>
        <dbReference type="ARBA" id="ARBA00022692"/>
    </source>
</evidence>
<feature type="transmembrane region" description="Helical" evidence="6">
    <location>
        <begin position="57"/>
        <end position="78"/>
    </location>
</feature>
<evidence type="ECO:0000256" key="2">
    <source>
        <dbReference type="ARBA" id="ARBA00007511"/>
    </source>
</evidence>
<feature type="transmembrane region" description="Helical" evidence="6">
    <location>
        <begin position="243"/>
        <end position="263"/>
    </location>
</feature>
<feature type="transmembrane region" description="Helical" evidence="6">
    <location>
        <begin position="25"/>
        <end position="45"/>
    </location>
</feature>
<comment type="subcellular location">
    <subcellularLocation>
        <location evidence="1">Membrane</location>
        <topology evidence="1">Multi-pass membrane protein</topology>
    </subcellularLocation>
</comment>
<keyword evidence="8" id="KW-1185">Reference proteome</keyword>
<gene>
    <name evidence="7" type="ORF">LGQ90_01640</name>
</gene>
<evidence type="ECO:0000256" key="6">
    <source>
        <dbReference type="SAM" id="Phobius"/>
    </source>
</evidence>
<keyword evidence="3 6" id="KW-0812">Transmembrane</keyword>
<reference evidence="7" key="1">
    <citation type="submission" date="2021-10" db="EMBL/GenBank/DDBJ databases">
        <title>Gramella sp. ASW11-100T, isolated from marine sediment.</title>
        <authorList>
            <person name="Xia C."/>
        </authorList>
    </citation>
    <scope>NUCLEOTIDE SEQUENCE</scope>
    <source>
        <strain evidence="7">ASW11-100</strain>
    </source>
</reference>
<feature type="transmembrane region" description="Helical" evidence="6">
    <location>
        <begin position="150"/>
        <end position="167"/>
    </location>
</feature>
<sequence length="330" mass="37418">MQILNFSSLLIQAQPSTANVEIDNWIWISFAAFILVLLIVDLKVVMRKPHQINTREAAWYSAGWISLGIAFTGVIAWWQGAAAAGEYITGYLIEKSLSMDNVFLWAVLFTYFKVPKEYQHKVLFWGIFGALVLRVAFILGGIALIESVHWIIYVFGAFLLFTAYKIFQSDISDTHPENNRIFKWVNKVIRQTKGYRKDNFFVRENGKRIATPLFVVLIIIELTDIIFALDSIPAILAVTRDKFIIISSNAFAILGLRALYFLLADMKDRFVFLNEGLGIILAFVGIKFLISEKWEIPIWISLVFIAVVLAGSILLSLNHTPKSELKESGS</sequence>
<feature type="transmembrane region" description="Helical" evidence="6">
    <location>
        <begin position="270"/>
        <end position="290"/>
    </location>
</feature>
<accession>A0A9X1LGH6</accession>
<dbReference type="InterPro" id="IPR022369">
    <property type="entry name" value="Integral_membrane_TerC_rswitch"/>
</dbReference>
<dbReference type="EMBL" id="JAJBZG010000001">
    <property type="protein sequence ID" value="MCB7479953.1"/>
    <property type="molecule type" value="Genomic_DNA"/>
</dbReference>
<dbReference type="AlphaFoldDB" id="A0A9X1LGH6"/>
<keyword evidence="5 6" id="KW-0472">Membrane</keyword>
<evidence type="ECO:0000256" key="1">
    <source>
        <dbReference type="ARBA" id="ARBA00004141"/>
    </source>
</evidence>
<dbReference type="PANTHER" id="PTHR30238">
    <property type="entry name" value="MEMBRANE BOUND PREDICTED REDOX MODULATOR"/>
    <property type="match status" value="1"/>
</dbReference>
<comment type="similarity">
    <text evidence="2">Belongs to the TerC family.</text>
</comment>
<organism evidence="7 8">
    <name type="scientific">Christiangramia sediminis</name>
    <dbReference type="NCBI Taxonomy" id="2881336"/>
    <lineage>
        <taxon>Bacteria</taxon>
        <taxon>Pseudomonadati</taxon>
        <taxon>Bacteroidota</taxon>
        <taxon>Flavobacteriia</taxon>
        <taxon>Flavobacteriales</taxon>
        <taxon>Flavobacteriaceae</taxon>
        <taxon>Christiangramia</taxon>
    </lineage>
</organism>
<dbReference type="Proteomes" id="UP001139414">
    <property type="component" value="Unassembled WGS sequence"/>
</dbReference>
<name>A0A9X1LGH6_9FLAO</name>
<proteinExistence type="inferred from homology"/>
<evidence type="ECO:0000256" key="4">
    <source>
        <dbReference type="ARBA" id="ARBA00022989"/>
    </source>
</evidence>
<dbReference type="PANTHER" id="PTHR30238:SF0">
    <property type="entry name" value="THYLAKOID MEMBRANE PROTEIN TERC, CHLOROPLASTIC"/>
    <property type="match status" value="1"/>
</dbReference>
<feature type="transmembrane region" description="Helical" evidence="6">
    <location>
        <begin position="122"/>
        <end position="144"/>
    </location>
</feature>
<dbReference type="GO" id="GO:0016020">
    <property type="term" value="C:membrane"/>
    <property type="evidence" value="ECO:0007669"/>
    <property type="project" value="UniProtKB-SubCell"/>
</dbReference>
<feature type="transmembrane region" description="Helical" evidence="6">
    <location>
        <begin position="213"/>
        <end position="237"/>
    </location>
</feature>
<dbReference type="Pfam" id="PF03741">
    <property type="entry name" value="TerC"/>
    <property type="match status" value="1"/>
</dbReference>
<dbReference type="RefSeq" id="WP_229337462.1">
    <property type="nucleotide sequence ID" value="NZ_JAJBZG010000001.1"/>
</dbReference>
<keyword evidence="4 6" id="KW-1133">Transmembrane helix</keyword>
<feature type="transmembrane region" description="Helical" evidence="6">
    <location>
        <begin position="98"/>
        <end position="115"/>
    </location>
</feature>
<dbReference type="InterPro" id="IPR005496">
    <property type="entry name" value="Integral_membrane_TerC"/>
</dbReference>
<comment type="caution">
    <text evidence="7">The sequence shown here is derived from an EMBL/GenBank/DDBJ whole genome shotgun (WGS) entry which is preliminary data.</text>
</comment>
<evidence type="ECO:0000313" key="8">
    <source>
        <dbReference type="Proteomes" id="UP001139414"/>
    </source>
</evidence>
<protein>
    <submittedName>
        <fullName evidence="7">TerC family protein</fullName>
    </submittedName>
</protein>
<dbReference type="NCBIfam" id="TIGR03718">
    <property type="entry name" value="R_switched_Alx"/>
    <property type="match status" value="1"/>
</dbReference>